<keyword evidence="2" id="KW-1185">Reference proteome</keyword>
<comment type="caution">
    <text evidence="1">The sequence shown here is derived from an EMBL/GenBank/DDBJ whole genome shotgun (WGS) entry which is preliminary data.</text>
</comment>
<evidence type="ECO:0000313" key="2">
    <source>
        <dbReference type="Proteomes" id="UP000295626"/>
    </source>
</evidence>
<reference evidence="1 2" key="1">
    <citation type="submission" date="2019-02" db="EMBL/GenBank/DDBJ databases">
        <title>Draft genome sequences of novel Actinobacteria.</title>
        <authorList>
            <person name="Sahin N."/>
            <person name="Ay H."/>
            <person name="Saygin H."/>
        </authorList>
    </citation>
    <scope>NUCLEOTIDE SEQUENCE [LARGE SCALE GENOMIC DNA]</scope>
    <source>
        <strain evidence="1 2">JCM 30529</strain>
    </source>
</reference>
<accession>A0ABY2DCT8</accession>
<name>A0ABY2DCT8_9ACTN</name>
<dbReference type="Proteomes" id="UP000295626">
    <property type="component" value="Unassembled WGS sequence"/>
</dbReference>
<protein>
    <submittedName>
        <fullName evidence="1">Uncharacterized protein</fullName>
    </submittedName>
</protein>
<gene>
    <name evidence="1" type="ORF">E1091_17660</name>
</gene>
<proteinExistence type="predicted"/>
<organism evidence="1 2">
    <name type="scientific">Micromonospora fluostatini</name>
    <dbReference type="NCBI Taxonomy" id="1629071"/>
    <lineage>
        <taxon>Bacteria</taxon>
        <taxon>Bacillati</taxon>
        <taxon>Actinomycetota</taxon>
        <taxon>Actinomycetes</taxon>
        <taxon>Micromonosporales</taxon>
        <taxon>Micromonosporaceae</taxon>
        <taxon>Micromonospora</taxon>
    </lineage>
</organism>
<evidence type="ECO:0000313" key="1">
    <source>
        <dbReference type="EMBL" id="TDB84225.1"/>
    </source>
</evidence>
<sequence>MTEKRFDHPKGLAFVLVREVLSVSSRGVYPVRFEVTASSGYRATLPACWRDECAAGAVTACPKPADHARVDNQANREHNRTHCHGWHWPSVERFARGVLATFGSAAKTETTQRIGVRPGSLPLKAFAPLVGEVAA</sequence>
<dbReference type="EMBL" id="SMKE01000854">
    <property type="protein sequence ID" value="TDB84225.1"/>
    <property type="molecule type" value="Genomic_DNA"/>
</dbReference>